<evidence type="ECO:0000313" key="4">
    <source>
        <dbReference type="Proteomes" id="UP000305881"/>
    </source>
</evidence>
<keyword evidence="1" id="KW-0472">Membrane</keyword>
<evidence type="ECO:0000313" key="3">
    <source>
        <dbReference type="EMBL" id="QCW81378.1"/>
    </source>
</evidence>
<reference evidence="4" key="1">
    <citation type="journal article" date="2019" name="J. Bacteriol.">
        <title>A Mutagenic Screen Identifies a TonB-Dependent Receptor Required for the Lanthanide Metal Switch in the Type I Methanotroph 'Methylotuvimicrobium buryatense' 5GB1C.</title>
        <authorList>
            <person name="Groom J.D."/>
            <person name="Ford S.M."/>
            <person name="Pesesky M.W."/>
            <person name="Lidstrom M.E."/>
        </authorList>
    </citation>
    <scope>NUCLEOTIDE SEQUENCE [LARGE SCALE GENOMIC DNA]</scope>
    <source>
        <strain evidence="4">5GB1C</strain>
    </source>
</reference>
<dbReference type="SUPFAM" id="SSF53300">
    <property type="entry name" value="vWA-like"/>
    <property type="match status" value="1"/>
</dbReference>
<dbReference type="EMBL" id="CP035467">
    <property type="protein sequence ID" value="QCW81378.1"/>
    <property type="molecule type" value="Genomic_DNA"/>
</dbReference>
<dbReference type="InterPro" id="IPR002035">
    <property type="entry name" value="VWF_A"/>
</dbReference>
<proteinExistence type="predicted"/>
<dbReference type="InterPro" id="IPR036465">
    <property type="entry name" value="vWFA_dom_sf"/>
</dbReference>
<dbReference type="Gene3D" id="3.40.50.410">
    <property type="entry name" value="von Willebrand factor, type A domain"/>
    <property type="match status" value="1"/>
</dbReference>
<dbReference type="KEGG" id="mbur:EQU24_03265"/>
<keyword evidence="1" id="KW-0812">Transmembrane</keyword>
<keyword evidence="4" id="KW-1185">Reference proteome</keyword>
<dbReference type="Pfam" id="PF13519">
    <property type="entry name" value="VWA_2"/>
    <property type="match status" value="1"/>
</dbReference>
<dbReference type="SMART" id="SM00327">
    <property type="entry name" value="VWA"/>
    <property type="match status" value="1"/>
</dbReference>
<name>A0A4P9UJW0_METBY</name>
<evidence type="ECO:0000256" key="1">
    <source>
        <dbReference type="SAM" id="Phobius"/>
    </source>
</evidence>
<dbReference type="Proteomes" id="UP000305881">
    <property type="component" value="Chromosome"/>
</dbReference>
<feature type="transmembrane region" description="Helical" evidence="1">
    <location>
        <begin position="266"/>
        <end position="285"/>
    </location>
</feature>
<accession>A0A4P9UJW0</accession>
<dbReference type="AlphaFoldDB" id="A0A4P9UJW0"/>
<sequence>MLLKDKRLWLLMLPAVLLVLALLKPTIPLRKDSYNLIFVIDITQSMNARDYHVDDMPSDRLSFVKESLKTVISALPCQSHVGLGLFTTKNSFLLFEPLEVCEHYSVIEESLMKIDWRMAWAADSHIARGLYTSLREAAKIDSSPSLVFFTDGQQTPESVKEPRFLLERGKVRGLLVGVGNLLPVPIPKYDQNNIQTGYWQVDEADRRIRKGQVSSGEYLTSVQEQVLQRLAGITGLHYHHLETPEQLSRALRAVDLRQQQVVRYELSWILALIALMIFSGPNLGFRDK</sequence>
<dbReference type="RefSeq" id="WP_017840870.1">
    <property type="nucleotide sequence ID" value="NZ_CP035467.1"/>
</dbReference>
<feature type="domain" description="VWFA" evidence="2">
    <location>
        <begin position="35"/>
        <end position="180"/>
    </location>
</feature>
<dbReference type="OrthoDB" id="7055767at2"/>
<dbReference type="CDD" id="cd00198">
    <property type="entry name" value="vWFA"/>
    <property type="match status" value="1"/>
</dbReference>
<dbReference type="STRING" id="675511.GCA_000341735_02354"/>
<evidence type="ECO:0000259" key="2">
    <source>
        <dbReference type="PROSITE" id="PS50234"/>
    </source>
</evidence>
<protein>
    <submittedName>
        <fullName evidence="3">VWA domain-containing protein</fullName>
    </submittedName>
</protein>
<keyword evidence="1" id="KW-1133">Transmembrane helix</keyword>
<gene>
    <name evidence="3" type="ORF">EQU24_03265</name>
</gene>
<organism evidence="3 4">
    <name type="scientific">Methylotuvimicrobium buryatense</name>
    <name type="common">Methylomicrobium buryatense</name>
    <dbReference type="NCBI Taxonomy" id="95641"/>
    <lineage>
        <taxon>Bacteria</taxon>
        <taxon>Pseudomonadati</taxon>
        <taxon>Pseudomonadota</taxon>
        <taxon>Gammaproteobacteria</taxon>
        <taxon>Methylococcales</taxon>
        <taxon>Methylococcaceae</taxon>
        <taxon>Methylotuvimicrobium</taxon>
    </lineage>
</organism>
<dbReference type="PROSITE" id="PS50234">
    <property type="entry name" value="VWFA"/>
    <property type="match status" value="1"/>
</dbReference>